<dbReference type="Proteomes" id="UP001054945">
    <property type="component" value="Unassembled WGS sequence"/>
</dbReference>
<feature type="non-terminal residue" evidence="2">
    <location>
        <position position="1"/>
    </location>
</feature>
<sequence>NVCVRLSITNWNLHSNKKGLIARSPPGLAYEDSRKERRVSQQYCTESPDHMI</sequence>
<proteinExistence type="predicted"/>
<accession>A0AAV4V836</accession>
<name>A0AAV4V836_CAEEX</name>
<dbReference type="AlphaFoldDB" id="A0AAV4V836"/>
<feature type="region of interest" description="Disordered" evidence="1">
    <location>
        <begin position="31"/>
        <end position="52"/>
    </location>
</feature>
<keyword evidence="3" id="KW-1185">Reference proteome</keyword>
<organism evidence="2 3">
    <name type="scientific">Caerostris extrusa</name>
    <name type="common">Bark spider</name>
    <name type="synonym">Caerostris bankana</name>
    <dbReference type="NCBI Taxonomy" id="172846"/>
    <lineage>
        <taxon>Eukaryota</taxon>
        <taxon>Metazoa</taxon>
        <taxon>Ecdysozoa</taxon>
        <taxon>Arthropoda</taxon>
        <taxon>Chelicerata</taxon>
        <taxon>Arachnida</taxon>
        <taxon>Araneae</taxon>
        <taxon>Araneomorphae</taxon>
        <taxon>Entelegynae</taxon>
        <taxon>Araneoidea</taxon>
        <taxon>Araneidae</taxon>
        <taxon>Caerostris</taxon>
    </lineage>
</organism>
<evidence type="ECO:0000256" key="1">
    <source>
        <dbReference type="SAM" id="MobiDB-lite"/>
    </source>
</evidence>
<reference evidence="2 3" key="1">
    <citation type="submission" date="2021-06" db="EMBL/GenBank/DDBJ databases">
        <title>Caerostris extrusa draft genome.</title>
        <authorList>
            <person name="Kono N."/>
            <person name="Arakawa K."/>
        </authorList>
    </citation>
    <scope>NUCLEOTIDE SEQUENCE [LARGE SCALE GENOMIC DNA]</scope>
</reference>
<evidence type="ECO:0000313" key="3">
    <source>
        <dbReference type="Proteomes" id="UP001054945"/>
    </source>
</evidence>
<comment type="caution">
    <text evidence="2">The sequence shown here is derived from an EMBL/GenBank/DDBJ whole genome shotgun (WGS) entry which is preliminary data.</text>
</comment>
<gene>
    <name evidence="2" type="ORF">CEXT_161261</name>
</gene>
<dbReference type="EMBL" id="BPLR01014020">
    <property type="protein sequence ID" value="GIY65700.1"/>
    <property type="molecule type" value="Genomic_DNA"/>
</dbReference>
<protein>
    <submittedName>
        <fullName evidence="2">Uncharacterized protein</fullName>
    </submittedName>
</protein>
<evidence type="ECO:0000313" key="2">
    <source>
        <dbReference type="EMBL" id="GIY65700.1"/>
    </source>
</evidence>